<dbReference type="SUPFAM" id="SSF53686">
    <property type="entry name" value="Tryptophan synthase beta subunit-like PLP-dependent enzymes"/>
    <property type="match status" value="1"/>
</dbReference>
<dbReference type="InterPro" id="IPR001216">
    <property type="entry name" value="P-phosphate_BS"/>
</dbReference>
<feature type="domain" description="Tryptophan synthase beta chain-like PALP" evidence="4">
    <location>
        <begin position="7"/>
        <end position="284"/>
    </location>
</feature>
<evidence type="ECO:0000259" key="4">
    <source>
        <dbReference type="Pfam" id="PF00291"/>
    </source>
</evidence>
<sequence length="296" mass="32320">MKYNTILDTIGNTPLIEITGYSYKPEVKIFAKLEGTNPGGSVKDRIALSMIRKAIINKKLMNDKTLIEATSGNTGIGIAMITTSMHIPFLAVMPESVSIERRKLLSAFGAQILLTDGSKGTNYAIEVARNMITESHKKYYSLDQFSNEENVFAHYKTTGNEIVKDIPEVTHFVAGMGTGGTLMGAGKKLKEVRSTIQIVGIEPIAGSKIQGLRNMNAYTPAIYSESKLDRKLLIPEDGLAFEYARDITKRKGISVGISSGAALWGAIETSKNITKGIIVTVFPDRGDRYISTKLFS</sequence>
<reference evidence="6" key="1">
    <citation type="submission" date="2017-09" db="EMBL/GenBank/DDBJ databases">
        <title>Depth-based differentiation of microbial function through sediment-hosted aquifers and enrichment of novel symbionts in the deep terrestrial subsurface.</title>
        <authorList>
            <person name="Probst A.J."/>
            <person name="Ladd B."/>
            <person name="Jarett J.K."/>
            <person name="Geller-Mcgrath D.E."/>
            <person name="Sieber C.M.K."/>
            <person name="Emerson J.B."/>
            <person name="Anantharaman K."/>
            <person name="Thomas B.C."/>
            <person name="Malmstrom R."/>
            <person name="Stieglmeier M."/>
            <person name="Klingl A."/>
            <person name="Woyke T."/>
            <person name="Ryan C.M."/>
            <person name="Banfield J.F."/>
        </authorList>
    </citation>
    <scope>NUCLEOTIDE SEQUENCE [LARGE SCALE GENOMIC DNA]</scope>
</reference>
<protein>
    <submittedName>
        <fullName evidence="5">Cysteine synthase B</fullName>
        <ecNumber evidence="5">2.5.1.47</ecNumber>
    </submittedName>
</protein>
<name>A0A2M7QDZ7_9BACT</name>
<dbReference type="PROSITE" id="PS00901">
    <property type="entry name" value="CYS_SYNTHASE"/>
    <property type="match status" value="1"/>
</dbReference>
<dbReference type="InterPro" id="IPR001926">
    <property type="entry name" value="TrpB-like_PALP"/>
</dbReference>
<dbReference type="FunFam" id="3.40.50.1100:FF:000003">
    <property type="entry name" value="Cystathionine beta-synthase"/>
    <property type="match status" value="1"/>
</dbReference>
<keyword evidence="5" id="KW-0808">Transferase</keyword>
<dbReference type="InterPro" id="IPR036052">
    <property type="entry name" value="TrpB-like_PALP_sf"/>
</dbReference>
<dbReference type="PANTHER" id="PTHR10314">
    <property type="entry name" value="CYSTATHIONINE BETA-SYNTHASE"/>
    <property type="match status" value="1"/>
</dbReference>
<dbReference type="Proteomes" id="UP000230108">
    <property type="component" value="Unassembled WGS sequence"/>
</dbReference>
<dbReference type="EMBL" id="PFLF01000054">
    <property type="protein sequence ID" value="PIY69068.1"/>
    <property type="molecule type" value="Genomic_DNA"/>
</dbReference>
<dbReference type="EC" id="2.5.1.47" evidence="5"/>
<organism evidence="5 6">
    <name type="scientific">Candidatus Roizmanbacteria bacterium CG_4_10_14_0_8_um_filter_39_9</name>
    <dbReference type="NCBI Taxonomy" id="1974829"/>
    <lineage>
        <taxon>Bacteria</taxon>
        <taxon>Candidatus Roizmaniibacteriota</taxon>
    </lineage>
</organism>
<dbReference type="CDD" id="cd01561">
    <property type="entry name" value="CBS_like"/>
    <property type="match status" value="1"/>
</dbReference>
<dbReference type="GO" id="GO:0006535">
    <property type="term" value="P:cysteine biosynthetic process from serine"/>
    <property type="evidence" value="ECO:0007669"/>
    <property type="project" value="InterPro"/>
</dbReference>
<evidence type="ECO:0000256" key="1">
    <source>
        <dbReference type="ARBA" id="ARBA00001933"/>
    </source>
</evidence>
<dbReference type="Pfam" id="PF00291">
    <property type="entry name" value="PALP"/>
    <property type="match status" value="1"/>
</dbReference>
<dbReference type="Gene3D" id="3.40.50.1100">
    <property type="match status" value="2"/>
</dbReference>
<gene>
    <name evidence="5" type="primary">cysM</name>
    <name evidence="5" type="ORF">COY90_02560</name>
</gene>
<evidence type="ECO:0000256" key="2">
    <source>
        <dbReference type="ARBA" id="ARBA00007103"/>
    </source>
</evidence>
<evidence type="ECO:0000256" key="3">
    <source>
        <dbReference type="ARBA" id="ARBA00022898"/>
    </source>
</evidence>
<proteinExistence type="inferred from homology"/>
<dbReference type="AlphaFoldDB" id="A0A2M7QDZ7"/>
<dbReference type="GO" id="GO:0004124">
    <property type="term" value="F:cysteine synthase activity"/>
    <property type="evidence" value="ECO:0007669"/>
    <property type="project" value="UniProtKB-EC"/>
</dbReference>
<accession>A0A2M7QDZ7</accession>
<dbReference type="InterPro" id="IPR050214">
    <property type="entry name" value="Cys_Synth/Cystath_Beta-Synth"/>
</dbReference>
<comment type="caution">
    <text evidence="5">The sequence shown here is derived from an EMBL/GenBank/DDBJ whole genome shotgun (WGS) entry which is preliminary data.</text>
</comment>
<comment type="cofactor">
    <cofactor evidence="1">
        <name>pyridoxal 5'-phosphate</name>
        <dbReference type="ChEBI" id="CHEBI:597326"/>
    </cofactor>
</comment>
<comment type="similarity">
    <text evidence="2">Belongs to the cysteine synthase/cystathionine beta-synthase family.</text>
</comment>
<evidence type="ECO:0000313" key="5">
    <source>
        <dbReference type="EMBL" id="PIY69068.1"/>
    </source>
</evidence>
<evidence type="ECO:0000313" key="6">
    <source>
        <dbReference type="Proteomes" id="UP000230108"/>
    </source>
</evidence>
<keyword evidence="3" id="KW-0663">Pyridoxal phosphate</keyword>